<dbReference type="EMBL" id="QLLG01000361">
    <property type="protein sequence ID" value="RMX63826.1"/>
    <property type="molecule type" value="Genomic_DNA"/>
</dbReference>
<evidence type="ECO:0000313" key="2">
    <source>
        <dbReference type="EMBL" id="RQM11981.1"/>
    </source>
</evidence>
<sequence>MNQYPWVFEQTEIGCLALLQPRRVPYKSIVDYAVAVSPAMNERYTTCAYYQYLGDIGEFIGSESANSLNSNYLRFLWVALSLAR</sequence>
<evidence type="ECO:0000313" key="4">
    <source>
        <dbReference type="Proteomes" id="UP000286097"/>
    </source>
</evidence>
<keyword evidence="3" id="KW-1185">Reference proteome</keyword>
<dbReference type="VEuPathDB" id="FungiDB:DD237_008230"/>
<protein>
    <submittedName>
        <fullName evidence="1">Uncharacterized protein</fullName>
    </submittedName>
</protein>
<evidence type="ECO:0000313" key="3">
    <source>
        <dbReference type="Proteomes" id="UP000282087"/>
    </source>
</evidence>
<organism evidence="1 3">
    <name type="scientific">Peronospora effusa</name>
    <dbReference type="NCBI Taxonomy" id="542832"/>
    <lineage>
        <taxon>Eukaryota</taxon>
        <taxon>Sar</taxon>
        <taxon>Stramenopiles</taxon>
        <taxon>Oomycota</taxon>
        <taxon>Peronosporomycetes</taxon>
        <taxon>Peronosporales</taxon>
        <taxon>Peronosporaceae</taxon>
        <taxon>Peronospora</taxon>
    </lineage>
</organism>
<reference evidence="3 4" key="1">
    <citation type="submission" date="2018-06" db="EMBL/GenBank/DDBJ databases">
        <title>Comparative genomics of downy mildews reveals potential adaptations to biotrophy.</title>
        <authorList>
            <person name="Fletcher K."/>
            <person name="Klosterman S.J."/>
            <person name="Derevnina L."/>
            <person name="Martin F."/>
            <person name="Koike S."/>
            <person name="Reyes Chin-Wo S."/>
            <person name="Mou B."/>
            <person name="Michelmore R."/>
        </authorList>
    </citation>
    <scope>NUCLEOTIDE SEQUENCE [LARGE SCALE GENOMIC DNA]</scope>
    <source>
        <strain evidence="2 4">R13</strain>
        <strain evidence="1 3">R14</strain>
    </source>
</reference>
<gene>
    <name evidence="2" type="ORF">DD237_008230</name>
    <name evidence="1" type="ORF">DD238_008345</name>
</gene>
<name>A0A3M6VEG3_9STRA</name>
<dbReference type="EMBL" id="QKXF01000372">
    <property type="protein sequence ID" value="RQM11981.1"/>
    <property type="molecule type" value="Genomic_DNA"/>
</dbReference>
<evidence type="ECO:0000313" key="1">
    <source>
        <dbReference type="EMBL" id="RMX63826.1"/>
    </source>
</evidence>
<dbReference type="Proteomes" id="UP000286097">
    <property type="component" value="Unassembled WGS sequence"/>
</dbReference>
<comment type="caution">
    <text evidence="1">The sequence shown here is derived from an EMBL/GenBank/DDBJ whole genome shotgun (WGS) entry which is preliminary data.</text>
</comment>
<dbReference type="AlphaFoldDB" id="A0A3M6VEG3"/>
<dbReference type="Proteomes" id="UP000282087">
    <property type="component" value="Unassembled WGS sequence"/>
</dbReference>
<accession>A0A3M6VEG3</accession>
<proteinExistence type="predicted"/>